<name>A0A4Y8LT35_9BACL</name>
<reference evidence="1 2" key="1">
    <citation type="submission" date="2019-03" db="EMBL/GenBank/DDBJ databases">
        <title>Cohnella endophytica sp. nov., a novel endophytic bacterium isolated from bark of Sonneratia apetala.</title>
        <authorList>
            <person name="Tuo L."/>
        </authorList>
    </citation>
    <scope>NUCLEOTIDE SEQUENCE [LARGE SCALE GENOMIC DNA]</scope>
    <source>
        <strain evidence="1 2">CCTCC AB 208254</strain>
    </source>
</reference>
<dbReference type="RefSeq" id="WP_135154332.1">
    <property type="nucleotide sequence ID" value="NZ_SOMN01000045.1"/>
</dbReference>
<protein>
    <submittedName>
        <fullName evidence="1">Uncharacterized protein</fullName>
    </submittedName>
</protein>
<evidence type="ECO:0000313" key="2">
    <source>
        <dbReference type="Proteomes" id="UP000297900"/>
    </source>
</evidence>
<gene>
    <name evidence="1" type="ORF">E2980_21640</name>
</gene>
<keyword evidence="2" id="KW-1185">Reference proteome</keyword>
<dbReference type="OrthoDB" id="2574769at2"/>
<dbReference type="AlphaFoldDB" id="A0A4Y8LT35"/>
<dbReference type="EMBL" id="SOMN01000045">
    <property type="protein sequence ID" value="TFE22592.1"/>
    <property type="molecule type" value="Genomic_DNA"/>
</dbReference>
<proteinExistence type="predicted"/>
<comment type="caution">
    <text evidence="1">The sequence shown here is derived from an EMBL/GenBank/DDBJ whole genome shotgun (WGS) entry which is preliminary data.</text>
</comment>
<evidence type="ECO:0000313" key="1">
    <source>
        <dbReference type="EMBL" id="TFE22592.1"/>
    </source>
</evidence>
<sequence length="83" mass="9417">MDDRLMLRDGLSIISSCRSRIGDIWHAHIGAAAIACVFTVKENRLSDEVTNSMMEQAALMVDKQRLTEKIETLPMRSRLLLSR</sequence>
<accession>A0A4Y8LT35</accession>
<dbReference type="Proteomes" id="UP000297900">
    <property type="component" value="Unassembled WGS sequence"/>
</dbReference>
<organism evidence="1 2">
    <name type="scientific">Cohnella luojiensis</name>
    <dbReference type="NCBI Taxonomy" id="652876"/>
    <lineage>
        <taxon>Bacteria</taxon>
        <taxon>Bacillati</taxon>
        <taxon>Bacillota</taxon>
        <taxon>Bacilli</taxon>
        <taxon>Bacillales</taxon>
        <taxon>Paenibacillaceae</taxon>
        <taxon>Cohnella</taxon>
    </lineage>
</organism>